<reference evidence="2" key="1">
    <citation type="journal article" date="2013" name="BMC Genomics">
        <title>Unscrambling butterfly oogenesis.</title>
        <authorList>
            <person name="Carter J.M."/>
            <person name="Baker S.C."/>
            <person name="Pink R."/>
            <person name="Carter D.R."/>
            <person name="Collins A."/>
            <person name="Tomlin J."/>
            <person name="Gibbs M."/>
            <person name="Breuker C.J."/>
        </authorList>
    </citation>
    <scope>NUCLEOTIDE SEQUENCE</scope>
    <source>
        <tissue evidence="2">Ovary</tissue>
    </source>
</reference>
<evidence type="ECO:0000256" key="1">
    <source>
        <dbReference type="SAM" id="Phobius"/>
    </source>
</evidence>
<feature type="transmembrane region" description="Helical" evidence="1">
    <location>
        <begin position="6"/>
        <end position="23"/>
    </location>
</feature>
<dbReference type="AlphaFoldDB" id="S4PT18"/>
<keyword evidence="1" id="KW-0472">Membrane</keyword>
<protein>
    <submittedName>
        <fullName evidence="2">Uncharacterized protein</fullName>
    </submittedName>
</protein>
<name>S4PT18_9NEOP</name>
<reference evidence="2" key="2">
    <citation type="submission" date="2013-05" db="EMBL/GenBank/DDBJ databases">
        <authorList>
            <person name="Carter J.-M."/>
            <person name="Baker S.C."/>
            <person name="Pink R."/>
            <person name="Carter D.R.F."/>
            <person name="Collins A."/>
            <person name="Tomlin J."/>
            <person name="Gibbs M."/>
            <person name="Breuker C.J."/>
        </authorList>
    </citation>
    <scope>NUCLEOTIDE SEQUENCE</scope>
    <source>
        <tissue evidence="2">Ovary</tissue>
    </source>
</reference>
<proteinExistence type="predicted"/>
<organism evidence="2">
    <name type="scientific">Pararge aegeria</name>
    <name type="common">speckled wood butterfly</name>
    <dbReference type="NCBI Taxonomy" id="116150"/>
    <lineage>
        <taxon>Eukaryota</taxon>
        <taxon>Metazoa</taxon>
        <taxon>Ecdysozoa</taxon>
        <taxon>Arthropoda</taxon>
        <taxon>Hexapoda</taxon>
        <taxon>Insecta</taxon>
        <taxon>Pterygota</taxon>
        <taxon>Neoptera</taxon>
        <taxon>Endopterygota</taxon>
        <taxon>Lepidoptera</taxon>
        <taxon>Glossata</taxon>
        <taxon>Ditrysia</taxon>
        <taxon>Papilionoidea</taxon>
        <taxon>Nymphalidae</taxon>
        <taxon>Satyrinae</taxon>
        <taxon>Satyrini</taxon>
        <taxon>Parargina</taxon>
        <taxon>Pararge</taxon>
    </lineage>
</organism>
<accession>S4PT18</accession>
<evidence type="ECO:0000313" key="2">
    <source>
        <dbReference type="EMBL" id="JAA79747.1"/>
    </source>
</evidence>
<dbReference type="EMBL" id="GAIX01012813">
    <property type="protein sequence ID" value="JAA79747.1"/>
    <property type="molecule type" value="Transcribed_RNA"/>
</dbReference>
<sequence length="75" mass="8612">MHQGNLALSIGFPSCFCSVPLVISNIKTKHILALSELKQVVRMFFLLYEDSFGISIYGIYLYIKDTNNIQIYHIQ</sequence>
<keyword evidence="1" id="KW-1133">Transmembrane helix</keyword>
<keyword evidence="1" id="KW-0812">Transmembrane</keyword>
<feature type="transmembrane region" description="Helical" evidence="1">
    <location>
        <begin position="44"/>
        <end position="63"/>
    </location>
</feature>